<evidence type="ECO:0000256" key="8">
    <source>
        <dbReference type="ARBA" id="ARBA00023201"/>
    </source>
</evidence>
<dbReference type="PANTHER" id="PTHR10110">
    <property type="entry name" value="SODIUM/HYDROGEN EXCHANGER"/>
    <property type="match status" value="1"/>
</dbReference>
<evidence type="ECO:0000256" key="4">
    <source>
        <dbReference type="ARBA" id="ARBA00022989"/>
    </source>
</evidence>
<evidence type="ECO:0000313" key="12">
    <source>
        <dbReference type="WBParaSite" id="ACRNAN_scaffold3318.g10608.t1"/>
    </source>
</evidence>
<dbReference type="GO" id="GO:0005886">
    <property type="term" value="C:plasma membrane"/>
    <property type="evidence" value="ECO:0007669"/>
    <property type="project" value="TreeGrafter"/>
</dbReference>
<dbReference type="GO" id="GO:0015385">
    <property type="term" value="F:sodium:proton antiporter activity"/>
    <property type="evidence" value="ECO:0007669"/>
    <property type="project" value="InterPro"/>
</dbReference>
<keyword evidence="4 9" id="KW-1133">Transmembrane helix</keyword>
<keyword evidence="3 9" id="KW-0812">Transmembrane</keyword>
<keyword evidence="2" id="KW-0813">Transport</keyword>
<evidence type="ECO:0000256" key="5">
    <source>
        <dbReference type="ARBA" id="ARBA00023053"/>
    </source>
</evidence>
<sequence>MAMKQYVNTNLTHDAASAVKYFIKMIAQGSETIIFMFLGLSVVSSDLLWDTNFVWITLLGITVFRIIGVIIQCTILNRFRTKKFTFVDQFVLSYGGLRGAIAYGLVMSLPASIAARNMFMTTCIAVIYFTVLIQGMTIRPILYFLKVEKAEDKELTLVHKIYDRYFDYTMSGIEDIVGYHGKHSIRDDFERLNNKYLKPIFAKKFKPSIFDSNKIINAYKKIAYQEAMAVAQDPFNPLKTKKSITFVDKNTDDTIIRQEADLKRGLNDFLANKQNTDALYDLFSKLLDRKLVDIQRNSPRTDDYISSDIKDDYIGMMHPSLQEPGLSPVTRQMGKKVSHVPTLKRNAKSQLENVPTMIRQHSEPMSVNVHNLEKNN</sequence>
<dbReference type="Proteomes" id="UP000887540">
    <property type="component" value="Unplaced"/>
</dbReference>
<dbReference type="InterPro" id="IPR006153">
    <property type="entry name" value="Cation/H_exchanger_TM"/>
</dbReference>
<keyword evidence="11" id="KW-1185">Reference proteome</keyword>
<reference evidence="12" key="1">
    <citation type="submission" date="2022-11" db="UniProtKB">
        <authorList>
            <consortium name="WormBaseParasite"/>
        </authorList>
    </citation>
    <scope>IDENTIFICATION</scope>
</reference>
<keyword evidence="8" id="KW-0739">Sodium transport</keyword>
<evidence type="ECO:0000313" key="11">
    <source>
        <dbReference type="Proteomes" id="UP000887540"/>
    </source>
</evidence>
<protein>
    <submittedName>
        <fullName evidence="12">Cation/H+ exchanger domain-containing protein</fullName>
    </submittedName>
</protein>
<evidence type="ECO:0000256" key="7">
    <source>
        <dbReference type="ARBA" id="ARBA00023136"/>
    </source>
</evidence>
<dbReference type="PANTHER" id="PTHR10110:SF98">
    <property type="entry name" value="SODIUM_HYDROGEN EXCHANGER"/>
    <property type="match status" value="1"/>
</dbReference>
<dbReference type="AlphaFoldDB" id="A0A914DP00"/>
<evidence type="ECO:0000256" key="9">
    <source>
        <dbReference type="SAM" id="Phobius"/>
    </source>
</evidence>
<evidence type="ECO:0000256" key="1">
    <source>
        <dbReference type="ARBA" id="ARBA00004141"/>
    </source>
</evidence>
<evidence type="ECO:0000256" key="2">
    <source>
        <dbReference type="ARBA" id="ARBA00022448"/>
    </source>
</evidence>
<evidence type="ECO:0000256" key="6">
    <source>
        <dbReference type="ARBA" id="ARBA00023065"/>
    </source>
</evidence>
<comment type="subcellular location">
    <subcellularLocation>
        <location evidence="1">Membrane</location>
        <topology evidence="1">Multi-pass membrane protein</topology>
    </subcellularLocation>
</comment>
<dbReference type="Pfam" id="PF00999">
    <property type="entry name" value="Na_H_Exchanger"/>
    <property type="match status" value="1"/>
</dbReference>
<evidence type="ECO:0000256" key="3">
    <source>
        <dbReference type="ARBA" id="ARBA00022692"/>
    </source>
</evidence>
<dbReference type="WBParaSite" id="ACRNAN_scaffold3318.g10608.t1">
    <property type="protein sequence ID" value="ACRNAN_scaffold3318.g10608.t1"/>
    <property type="gene ID" value="ACRNAN_scaffold3318.g10608"/>
</dbReference>
<feature type="domain" description="Cation/H+ exchanger transmembrane" evidence="10">
    <location>
        <begin position="8"/>
        <end position="142"/>
    </location>
</feature>
<accession>A0A914DP00</accession>
<dbReference type="GO" id="GO:0015386">
    <property type="term" value="F:potassium:proton antiporter activity"/>
    <property type="evidence" value="ECO:0007669"/>
    <property type="project" value="TreeGrafter"/>
</dbReference>
<keyword evidence="7 9" id="KW-0472">Membrane</keyword>
<dbReference type="GO" id="GO:0051453">
    <property type="term" value="P:regulation of intracellular pH"/>
    <property type="evidence" value="ECO:0007669"/>
    <property type="project" value="TreeGrafter"/>
</dbReference>
<organism evidence="11 12">
    <name type="scientific">Acrobeloides nanus</name>
    <dbReference type="NCBI Taxonomy" id="290746"/>
    <lineage>
        <taxon>Eukaryota</taxon>
        <taxon>Metazoa</taxon>
        <taxon>Ecdysozoa</taxon>
        <taxon>Nematoda</taxon>
        <taxon>Chromadorea</taxon>
        <taxon>Rhabditida</taxon>
        <taxon>Tylenchina</taxon>
        <taxon>Cephalobomorpha</taxon>
        <taxon>Cephaloboidea</taxon>
        <taxon>Cephalobidae</taxon>
        <taxon>Acrobeloides</taxon>
    </lineage>
</organism>
<keyword evidence="5" id="KW-0915">Sodium</keyword>
<proteinExistence type="predicted"/>
<feature type="transmembrane region" description="Helical" evidence="9">
    <location>
        <begin position="53"/>
        <end position="79"/>
    </location>
</feature>
<dbReference type="GO" id="GO:0098719">
    <property type="term" value="P:sodium ion import across plasma membrane"/>
    <property type="evidence" value="ECO:0007669"/>
    <property type="project" value="TreeGrafter"/>
</dbReference>
<evidence type="ECO:0000259" key="10">
    <source>
        <dbReference type="Pfam" id="PF00999"/>
    </source>
</evidence>
<name>A0A914DP00_9BILA</name>
<keyword evidence="6" id="KW-0406">Ion transport</keyword>
<feature type="transmembrane region" description="Helical" evidence="9">
    <location>
        <begin position="21"/>
        <end position="41"/>
    </location>
</feature>
<feature type="transmembrane region" description="Helical" evidence="9">
    <location>
        <begin position="119"/>
        <end position="145"/>
    </location>
</feature>
<dbReference type="InterPro" id="IPR018422">
    <property type="entry name" value="Cation/H_exchanger_CPA1"/>
</dbReference>